<dbReference type="AlphaFoldDB" id="A0A2X4VCD9"/>
<protein>
    <recommendedName>
        <fullName evidence="4">DUF3137 domain-containing protein</fullName>
    </recommendedName>
</protein>
<organism evidence="2 3">
    <name type="scientific">Leminorella richardii</name>
    <dbReference type="NCBI Taxonomy" id="158841"/>
    <lineage>
        <taxon>Bacteria</taxon>
        <taxon>Pseudomonadati</taxon>
        <taxon>Pseudomonadota</taxon>
        <taxon>Gammaproteobacteria</taxon>
        <taxon>Enterobacterales</taxon>
        <taxon>Budviciaceae</taxon>
        <taxon>Leminorella</taxon>
    </lineage>
</organism>
<evidence type="ECO:0008006" key="4">
    <source>
        <dbReference type="Google" id="ProtNLM"/>
    </source>
</evidence>
<proteinExistence type="predicted"/>
<evidence type="ECO:0000313" key="3">
    <source>
        <dbReference type="Proteomes" id="UP000249005"/>
    </source>
</evidence>
<evidence type="ECO:0000256" key="1">
    <source>
        <dbReference type="SAM" id="Phobius"/>
    </source>
</evidence>
<gene>
    <name evidence="2" type="ORF">NCTC12151_03698</name>
</gene>
<keyword evidence="1" id="KW-1133">Transmembrane helix</keyword>
<keyword evidence="3" id="KW-1185">Reference proteome</keyword>
<feature type="transmembrane region" description="Helical" evidence="1">
    <location>
        <begin position="90"/>
        <end position="110"/>
    </location>
</feature>
<dbReference type="Proteomes" id="UP000249005">
    <property type="component" value="Chromosome 1"/>
</dbReference>
<dbReference type="RefSeq" id="WP_111741925.1">
    <property type="nucleotide sequence ID" value="NZ_LR698987.1"/>
</dbReference>
<feature type="transmembrane region" description="Helical" evidence="1">
    <location>
        <begin position="64"/>
        <end position="84"/>
    </location>
</feature>
<evidence type="ECO:0000313" key="2">
    <source>
        <dbReference type="EMBL" id="SQI44462.1"/>
    </source>
</evidence>
<keyword evidence="1" id="KW-0812">Transmembrane</keyword>
<dbReference type="EMBL" id="LS483470">
    <property type="protein sequence ID" value="SQI44462.1"/>
    <property type="molecule type" value="Genomic_DNA"/>
</dbReference>
<dbReference type="KEGG" id="lri:NCTC12151_03698"/>
<dbReference type="OrthoDB" id="6638271at2"/>
<keyword evidence="1" id="KW-0472">Membrane</keyword>
<accession>A0A2X4VCD9</accession>
<sequence length="355" mass="39977">MDKSTSMHSKGATAKGHNQRLAALLVQVSQDIEAANSQDGLIEAIEQVKAFNGPLAFNHRGLKCAVAAALIAALLLGGYAYYVYRHLSEPTVVLMVVLGLGALGMSIYMWRKSSRIRALAERLYQRDLLFDNQLREMGDDLPELEKRLFTDFYEFNRGNYSRELSAGYEGQYQGETYGFSYFFYHFHYVDKRTESYTDSKGNRKTRTVYDHYHRYGISLPFRFVSGLAAIGKSVSGLRGVGYQPSSNRFNRLFKVIAESEMTAARFLKPVVVLACEEAAAGLKALNLEFNGQAQLCMSFDNSSMISGQQQNDFTSPEAFIEEVKGYNALPELSRALAFIHTLMVYSDSNFRKDEE</sequence>
<name>A0A2X4VCD9_9GAMM</name>
<reference evidence="2 3" key="1">
    <citation type="submission" date="2018-06" db="EMBL/GenBank/DDBJ databases">
        <authorList>
            <consortium name="Pathogen Informatics"/>
            <person name="Doyle S."/>
        </authorList>
    </citation>
    <scope>NUCLEOTIDE SEQUENCE [LARGE SCALE GENOMIC DNA]</scope>
    <source>
        <strain evidence="2 3">NCTC12151</strain>
    </source>
</reference>